<feature type="compositionally biased region" description="Acidic residues" evidence="2">
    <location>
        <begin position="677"/>
        <end position="688"/>
    </location>
</feature>
<dbReference type="Gene3D" id="3.80.10.10">
    <property type="entry name" value="Ribonuclease Inhibitor"/>
    <property type="match status" value="3"/>
</dbReference>
<reference evidence="5" key="1">
    <citation type="submission" date="2023-03" db="EMBL/GenBank/DDBJ databases">
        <title>Near-Complete genome sequence of Lipomyces tetrasporous NRRL Y-64009, an oleaginous yeast capable of growing on lignocellulosic hydrolysates.</title>
        <authorList>
            <consortium name="Lawrence Berkeley National Laboratory"/>
            <person name="Jagtap S.S."/>
            <person name="Liu J.-J."/>
            <person name="Walukiewicz H.E."/>
            <person name="Pangilinan J."/>
            <person name="Lipzen A."/>
            <person name="Ahrendt S."/>
            <person name="Koriabine M."/>
            <person name="Cobaugh K."/>
            <person name="Salamov A."/>
            <person name="Yoshinaga Y."/>
            <person name="Ng V."/>
            <person name="Daum C."/>
            <person name="Grigoriev I.V."/>
            <person name="Slininger P.J."/>
            <person name="Dien B.S."/>
            <person name="Jin Y.-S."/>
            <person name="Rao C.V."/>
        </authorList>
    </citation>
    <scope>NUCLEOTIDE SEQUENCE</scope>
    <source>
        <strain evidence="5">NRRL Y-64009</strain>
    </source>
</reference>
<dbReference type="SUPFAM" id="SSF81383">
    <property type="entry name" value="F-box domain"/>
    <property type="match status" value="1"/>
</dbReference>
<dbReference type="InterPro" id="IPR036047">
    <property type="entry name" value="F-box-like_dom_sf"/>
</dbReference>
<feature type="domain" description="F-box/LRR-repeat protein 15-like leucin rich repeat" evidence="4">
    <location>
        <begin position="371"/>
        <end position="523"/>
    </location>
</feature>
<dbReference type="InterPro" id="IPR050648">
    <property type="entry name" value="F-box_LRR-repeat"/>
</dbReference>
<dbReference type="Pfam" id="PF13516">
    <property type="entry name" value="LRR_6"/>
    <property type="match status" value="1"/>
</dbReference>
<feature type="compositionally biased region" description="Polar residues" evidence="2">
    <location>
        <begin position="23"/>
        <end position="36"/>
    </location>
</feature>
<dbReference type="Pfam" id="PF25372">
    <property type="entry name" value="DUF7885"/>
    <property type="match status" value="2"/>
</dbReference>
<dbReference type="InterPro" id="IPR001611">
    <property type="entry name" value="Leu-rich_rpt"/>
</dbReference>
<keyword evidence="6" id="KW-1185">Reference proteome</keyword>
<dbReference type="RefSeq" id="XP_056046708.1">
    <property type="nucleotide sequence ID" value="XM_056186860.1"/>
</dbReference>
<evidence type="ECO:0000259" key="4">
    <source>
        <dbReference type="Pfam" id="PF25372"/>
    </source>
</evidence>
<evidence type="ECO:0000313" key="5">
    <source>
        <dbReference type="EMBL" id="KAJ8103258.1"/>
    </source>
</evidence>
<dbReference type="InterPro" id="IPR006553">
    <property type="entry name" value="Leu-rich_rpt_Cys-con_subtyp"/>
</dbReference>
<proteinExistence type="predicted"/>
<accession>A0AAD7QXF0</accession>
<evidence type="ECO:0008006" key="7">
    <source>
        <dbReference type="Google" id="ProtNLM"/>
    </source>
</evidence>
<comment type="caution">
    <text evidence="5">The sequence shown here is derived from an EMBL/GenBank/DDBJ whole genome shotgun (WGS) entry which is preliminary data.</text>
</comment>
<evidence type="ECO:0000256" key="2">
    <source>
        <dbReference type="SAM" id="MobiDB-lite"/>
    </source>
</evidence>
<feature type="domain" description="F-box" evidence="3">
    <location>
        <begin position="114"/>
        <end position="157"/>
    </location>
</feature>
<feature type="compositionally biased region" description="Low complexity" evidence="2">
    <location>
        <begin position="46"/>
        <end position="58"/>
    </location>
</feature>
<feature type="region of interest" description="Disordered" evidence="2">
    <location>
        <begin position="657"/>
        <end position="688"/>
    </location>
</feature>
<dbReference type="PANTHER" id="PTHR13382:SF67">
    <property type="entry name" value="SCF E3 UBIQUITIN LIGASE COMPLEX F-BOX PROTEIN POF2"/>
    <property type="match status" value="1"/>
</dbReference>
<feature type="region of interest" description="Disordered" evidence="2">
    <location>
        <begin position="1"/>
        <end position="104"/>
    </location>
</feature>
<evidence type="ECO:0000313" key="6">
    <source>
        <dbReference type="Proteomes" id="UP001217417"/>
    </source>
</evidence>
<organism evidence="5 6">
    <name type="scientific">Lipomyces tetrasporus</name>
    <dbReference type="NCBI Taxonomy" id="54092"/>
    <lineage>
        <taxon>Eukaryota</taxon>
        <taxon>Fungi</taxon>
        <taxon>Dikarya</taxon>
        <taxon>Ascomycota</taxon>
        <taxon>Saccharomycotina</taxon>
        <taxon>Lipomycetes</taxon>
        <taxon>Lipomycetales</taxon>
        <taxon>Lipomycetaceae</taxon>
        <taxon>Lipomyces</taxon>
    </lineage>
</organism>
<dbReference type="InterPro" id="IPR032675">
    <property type="entry name" value="LRR_dom_sf"/>
</dbReference>
<dbReference type="SUPFAM" id="SSF52047">
    <property type="entry name" value="RNI-like"/>
    <property type="match status" value="1"/>
</dbReference>
<dbReference type="Pfam" id="PF12937">
    <property type="entry name" value="F-box-like"/>
    <property type="match status" value="1"/>
</dbReference>
<feature type="compositionally biased region" description="Polar residues" evidence="2">
    <location>
        <begin position="1"/>
        <end position="14"/>
    </location>
</feature>
<feature type="domain" description="F-box/LRR-repeat protein 15-like leucin rich repeat" evidence="4">
    <location>
        <begin position="196"/>
        <end position="298"/>
    </location>
</feature>
<feature type="compositionally biased region" description="Acidic residues" evidence="2">
    <location>
        <begin position="63"/>
        <end position="83"/>
    </location>
</feature>
<dbReference type="SMART" id="SM00367">
    <property type="entry name" value="LRR_CC"/>
    <property type="match status" value="11"/>
</dbReference>
<dbReference type="GeneID" id="80882026"/>
<name>A0AAD7QXF0_9ASCO</name>
<dbReference type="InterPro" id="IPR057207">
    <property type="entry name" value="FBXL15_LRR"/>
</dbReference>
<dbReference type="AlphaFoldDB" id="A0AAD7QXF0"/>
<feature type="compositionally biased region" description="Polar residues" evidence="2">
    <location>
        <begin position="657"/>
        <end position="671"/>
    </location>
</feature>
<gene>
    <name evidence="5" type="ORF">POJ06DRAFT_247036</name>
</gene>
<dbReference type="InterPro" id="IPR001810">
    <property type="entry name" value="F-box_dom"/>
</dbReference>
<dbReference type="PANTHER" id="PTHR13382">
    <property type="entry name" value="MITOCHONDRIAL ATP SYNTHASE COUPLING FACTOR B"/>
    <property type="match status" value="1"/>
</dbReference>
<dbReference type="EMBL" id="JARPMG010000002">
    <property type="protein sequence ID" value="KAJ8103258.1"/>
    <property type="molecule type" value="Genomic_DNA"/>
</dbReference>
<dbReference type="Proteomes" id="UP001217417">
    <property type="component" value="Unassembled WGS sequence"/>
</dbReference>
<keyword evidence="1" id="KW-0833">Ubl conjugation pathway</keyword>
<sequence length="688" mass="75736">MSSNTSPQESTTTGPFGFLLPLISSSNTHVGPQVPSQRDLINGLVSPSPTSSAYTTPPQLSDSPEDDDEDDDDTAADIDDDFSDKDGIHELGFSDDDDESSSQAMKRLRMHATNLPTELVLAVFSHLDSAEDVRSALLVCKAWARCAVELLWYRPNLNTTPVLLRFLKTLKKSDDTSTFPYGRFVRRLNLTAVSDHTSDQMMTSIADACCELERLTLASCRRLTDASLASVVRNNSGLIAIDLSHVELLTDETVKAVASSCRKLQGLNLTGCKLITDYSVVQVAQNCRYLRRLKLLDCNLISDISIAAIATNCQNLMELDLQGCTLVQDESITAAFNNLPVLREFKMGLNPNITDKAFESFPIDGSLQFDTLRILDLTGCVEITDATVFRIVSFSPKLRNLVLAKCSNITDNSLHHITKLGRSLHYLHLGHCSLITDAGVSQLVRHCTRIRYIDLACCMQLTNNAVNDLATLPKLRRVGLVKCQNITDLAIHALVQRRTVGLENSLERVHLSYCSNLTIPAIHDLLQNCPRLTHLSLTGVPAFMRSDLTQYCRAPPAEFNQHQQAVFCVFSGTGVGRLRQHLAHLAREQQTMIIRAQQHAQLQAHLHQQAIHGGQQILQQPLLAPIFGDPIIGAMEMADILGDDVLTTDVPAGSIANQINLGSDQTEQQEVTPVPGDDMDDMYEGNSE</sequence>
<evidence type="ECO:0000259" key="3">
    <source>
        <dbReference type="Pfam" id="PF12937"/>
    </source>
</evidence>
<protein>
    <recommendedName>
        <fullName evidence="7">F-box domain-containing protein</fullName>
    </recommendedName>
</protein>
<dbReference type="GO" id="GO:0005737">
    <property type="term" value="C:cytoplasm"/>
    <property type="evidence" value="ECO:0007669"/>
    <property type="project" value="TreeGrafter"/>
</dbReference>
<evidence type="ECO:0000256" key="1">
    <source>
        <dbReference type="ARBA" id="ARBA00022786"/>
    </source>
</evidence>